<feature type="compositionally biased region" description="Basic and acidic residues" evidence="1">
    <location>
        <begin position="420"/>
        <end position="439"/>
    </location>
</feature>
<evidence type="ECO:0000313" key="2">
    <source>
        <dbReference type="EMBL" id="KAK4325704.1"/>
    </source>
</evidence>
<feature type="compositionally biased region" description="Polar residues" evidence="1">
    <location>
        <begin position="781"/>
        <end position="803"/>
    </location>
</feature>
<feature type="compositionally biased region" description="Basic and acidic residues" evidence="1">
    <location>
        <begin position="105"/>
        <end position="116"/>
    </location>
</feature>
<feature type="region of interest" description="Disordered" evidence="1">
    <location>
        <begin position="184"/>
        <end position="301"/>
    </location>
</feature>
<feature type="compositionally biased region" description="Basic and acidic residues" evidence="1">
    <location>
        <begin position="674"/>
        <end position="685"/>
    </location>
</feature>
<feature type="region of interest" description="Disordered" evidence="1">
    <location>
        <begin position="549"/>
        <end position="575"/>
    </location>
</feature>
<feature type="compositionally biased region" description="Basic and acidic residues" evidence="1">
    <location>
        <begin position="82"/>
        <end position="97"/>
    </location>
</feature>
<feature type="compositionally biased region" description="Basic residues" evidence="1">
    <location>
        <begin position="61"/>
        <end position="81"/>
    </location>
</feature>
<feature type="compositionally biased region" description="Polar residues" evidence="1">
    <location>
        <begin position="269"/>
        <end position="292"/>
    </location>
</feature>
<gene>
    <name evidence="2" type="ORF">Pmani_003648</name>
</gene>
<feature type="region of interest" description="Disordered" evidence="1">
    <location>
        <begin position="419"/>
        <end position="467"/>
    </location>
</feature>
<name>A0AAE1QF37_9EUCA</name>
<protein>
    <submittedName>
        <fullName evidence="2">Uncharacterized protein</fullName>
    </submittedName>
</protein>
<accession>A0AAE1QF37</accession>
<sequence length="845" mass="93371">MGRGQEPPPQHDPSTHQPLRPPPSRPAAAKRWLGVGRTEQQPSTSTTTTTTTHLPVTPPSKFKRLKIFIKSARKERRKKEEKRRQGATDDSVGDKATTRGPRSRTHADEPPARNKVDQCTPSRRSFRLTARNDQSMLPLWLEEKPRVPSPSLLNTNSVREISNTENGSFETRWDSLLGKNKVYSSCPSGPRPPGWDDIGNLNKLQHNPGNSKSDHCTSFDEPNLAHSTNNKSLFSSQTSNSTGNDQPYISLSSSSITGNSQEALPPPTCGSSKDTQLPIPNTENEQMPGSQITETTENTPLPLLSLPDNQRSWSDEFSEVNQHSSVSSWDNVHVSQTSDLNFSDSYLGERRHSIPTSNLASESALSSLASGDYTSTKIIDRHMWASSDSFFCEDFTFCNRKGKVTLDQPRSYSQVLIRENQSEKSNDHSQASDDNEPSHDFSPGDTPEGIIFSPMGLKEVPDTPPLDRLSLGGESACISSDSPHVTHSERDAFKDNYNSTIHYNSDSTQHHTDTTPTGREHWIQFDGGSQDQLNLDILVAQGAFTPPPLSFNLQSEMPDSQASDDSAAVTPSSPSENCKSILSTIESGMVHSSGSYRGRLIRTYSQRGRRASKRVMNSVSRRMGQPTQDYGKVPEPKPPMYSKAVMTMQIGPGLFQQPTFTCDRSEDETGSARSAEETKVSDEGKSSSLSDTMATTSFLETARAERVGSLRMPRLSSALVRRSLSLNTPRVEQGEVPFQRLSEHRRGSFRKALSGLGALARSFRRKSNSGPKVGSPDGSKKNNPVQASKTINEIPSRETPQNVRRTESFKGGQGRQTPQAPRLPRRTITHKSVESEYPRQRPLQK</sequence>
<keyword evidence="3" id="KW-1185">Reference proteome</keyword>
<feature type="compositionally biased region" description="Low complexity" evidence="1">
    <location>
        <begin position="43"/>
        <end position="52"/>
    </location>
</feature>
<reference evidence="2" key="1">
    <citation type="submission" date="2023-11" db="EMBL/GenBank/DDBJ databases">
        <title>Genome assemblies of two species of porcelain crab, Petrolisthes cinctipes and Petrolisthes manimaculis (Anomura: Porcellanidae).</title>
        <authorList>
            <person name="Angst P."/>
        </authorList>
    </citation>
    <scope>NUCLEOTIDE SEQUENCE</scope>
    <source>
        <strain evidence="2">PB745_02</strain>
        <tissue evidence="2">Gill</tissue>
    </source>
</reference>
<feature type="region of interest" description="Disordered" evidence="1">
    <location>
        <begin position="762"/>
        <end position="845"/>
    </location>
</feature>
<dbReference type="EMBL" id="JAWZYT010000264">
    <property type="protein sequence ID" value="KAK4325704.1"/>
    <property type="molecule type" value="Genomic_DNA"/>
</dbReference>
<feature type="compositionally biased region" description="Pro residues" evidence="1">
    <location>
        <begin position="1"/>
        <end position="11"/>
    </location>
</feature>
<feature type="region of interest" description="Disordered" evidence="1">
    <location>
        <begin position="658"/>
        <end position="693"/>
    </location>
</feature>
<feature type="compositionally biased region" description="Polar residues" evidence="1">
    <location>
        <begin position="202"/>
        <end position="211"/>
    </location>
</feature>
<dbReference type="Proteomes" id="UP001292094">
    <property type="component" value="Unassembled WGS sequence"/>
</dbReference>
<organism evidence="2 3">
    <name type="scientific">Petrolisthes manimaculis</name>
    <dbReference type="NCBI Taxonomy" id="1843537"/>
    <lineage>
        <taxon>Eukaryota</taxon>
        <taxon>Metazoa</taxon>
        <taxon>Ecdysozoa</taxon>
        <taxon>Arthropoda</taxon>
        <taxon>Crustacea</taxon>
        <taxon>Multicrustacea</taxon>
        <taxon>Malacostraca</taxon>
        <taxon>Eumalacostraca</taxon>
        <taxon>Eucarida</taxon>
        <taxon>Decapoda</taxon>
        <taxon>Pleocyemata</taxon>
        <taxon>Anomura</taxon>
        <taxon>Galatheoidea</taxon>
        <taxon>Porcellanidae</taxon>
        <taxon>Petrolisthes</taxon>
    </lineage>
</organism>
<proteinExistence type="predicted"/>
<evidence type="ECO:0000256" key="1">
    <source>
        <dbReference type="SAM" id="MobiDB-lite"/>
    </source>
</evidence>
<dbReference type="AlphaFoldDB" id="A0AAE1QF37"/>
<feature type="compositionally biased region" description="Polar residues" evidence="1">
    <location>
        <begin position="225"/>
        <end position="249"/>
    </location>
</feature>
<comment type="caution">
    <text evidence="2">The sequence shown here is derived from an EMBL/GenBank/DDBJ whole genome shotgun (WGS) entry which is preliminary data.</text>
</comment>
<evidence type="ECO:0000313" key="3">
    <source>
        <dbReference type="Proteomes" id="UP001292094"/>
    </source>
</evidence>
<feature type="compositionally biased region" description="Polar residues" evidence="1">
    <location>
        <begin position="551"/>
        <end position="575"/>
    </location>
</feature>
<feature type="region of interest" description="Disordered" evidence="1">
    <location>
        <begin position="1"/>
        <end position="130"/>
    </location>
</feature>